<dbReference type="Gene3D" id="3.30.450.20">
    <property type="entry name" value="PAS domain"/>
    <property type="match status" value="1"/>
</dbReference>
<dbReference type="GO" id="GO:0003677">
    <property type="term" value="F:DNA binding"/>
    <property type="evidence" value="ECO:0007669"/>
    <property type="project" value="UniProtKB-KW"/>
</dbReference>
<keyword evidence="5" id="KW-0418">Kinase</keyword>
<dbReference type="Pfam" id="PF08447">
    <property type="entry name" value="PAS_3"/>
    <property type="match status" value="1"/>
</dbReference>
<keyword evidence="6" id="KW-0238">DNA-binding</keyword>
<dbReference type="PROSITE" id="PS50112">
    <property type="entry name" value="PAS"/>
    <property type="match status" value="1"/>
</dbReference>
<dbReference type="PROSITE" id="PS50109">
    <property type="entry name" value="HIS_KIN"/>
    <property type="match status" value="1"/>
</dbReference>
<dbReference type="Gene3D" id="1.10.287.130">
    <property type="match status" value="1"/>
</dbReference>
<dbReference type="SUPFAM" id="SSF55785">
    <property type="entry name" value="PYP-like sensor domain (PAS domain)"/>
    <property type="match status" value="1"/>
</dbReference>
<dbReference type="Gene3D" id="3.40.50.2300">
    <property type="match status" value="1"/>
</dbReference>
<dbReference type="PROSITE" id="PS50110">
    <property type="entry name" value="RESPONSE_REGULATORY"/>
    <property type="match status" value="1"/>
</dbReference>
<dbReference type="PANTHER" id="PTHR43304:SF1">
    <property type="entry name" value="PAC DOMAIN-CONTAINING PROTEIN"/>
    <property type="match status" value="1"/>
</dbReference>
<dbReference type="CDD" id="cd00082">
    <property type="entry name" value="HisKA"/>
    <property type="match status" value="1"/>
</dbReference>
<dbReference type="InterPro" id="IPR013655">
    <property type="entry name" value="PAS_fold_3"/>
</dbReference>
<dbReference type="EMBL" id="OB663786">
    <property type="protein sequence ID" value="CAD7231698.1"/>
    <property type="molecule type" value="Genomic_DNA"/>
</dbReference>
<keyword evidence="4" id="KW-0808">Transferase</keyword>
<dbReference type="InterPro" id="IPR001610">
    <property type="entry name" value="PAC"/>
</dbReference>
<dbReference type="Gene3D" id="1.10.10.10">
    <property type="entry name" value="Winged helix-like DNA-binding domain superfamily/Winged helix DNA-binding domain"/>
    <property type="match status" value="1"/>
</dbReference>
<dbReference type="PANTHER" id="PTHR43304">
    <property type="entry name" value="PHYTOCHROME-LIKE PROTEIN CPH1"/>
    <property type="match status" value="1"/>
</dbReference>
<dbReference type="CDD" id="cd00130">
    <property type="entry name" value="PAS"/>
    <property type="match status" value="1"/>
</dbReference>
<dbReference type="PROSITE" id="PS00622">
    <property type="entry name" value="HTH_LUXR_1"/>
    <property type="match status" value="1"/>
</dbReference>
<dbReference type="Pfam" id="PF00072">
    <property type="entry name" value="Response_reg"/>
    <property type="match status" value="1"/>
</dbReference>
<sequence>MRDSWGYLLFAIAAVSTAVIAMLELNLIHAKTPQAYGELLRWMHVPAGILTVALVWFIYFYLQAGRRWLAWTITGLRMLILLPNFLIYPNATFAEITGLRSEVFLGETFSIPVGEANPWRIIIHVGMLLLLLFVVDAAITTWKQGHRRRALVLGGMIIFAILLGAFFSGLMARGILPGAFISFIFMLIVLVMAFELSMDLICSRKLARDLRQSQQRMNLAASAANLALWEWDVICDSIWVSEAGRETLGISEFEHMNFENYLRLIHPDDREAMRLTVNRTLAENRDFQTEYRMMGPDSTMRCIALFGQLERDMRGKPVLLRGVSMDVTERKQTEVELQNQRNQLAHITRVTSLGQLSSALAHEINQPLGAILRNAEAAELFLKQTPPDLEEVQEILKDIRNDEQRAVSVIERMRVMLKRREMQLEALAVNELISEIEKLFNTELRMHHASLRIDIADGLPDVYGDRVHLQQVILNLLLNSLDAMNGKTEEQRQIVIRASQTTEDFLAQRTTDAGGCVVADLQMPGMDGMALQATLAQSDNPLPIVFLTGNADIPTSVRAMRSGAEDFLLKTASKEDLLAAIERALMRDFYERETRRRQYHLAQLFTKLTPRENEVLSHVLQGQLNKQIAANLGIDERSVKRHRSSIMKKLDVKSVVELTQICNEAQNHNAMPTLGDAVAL</sequence>
<evidence type="ECO:0000256" key="2">
    <source>
        <dbReference type="ARBA" id="ARBA00012438"/>
    </source>
</evidence>
<dbReference type="Pfam" id="PF00196">
    <property type="entry name" value="GerE"/>
    <property type="match status" value="1"/>
</dbReference>
<dbReference type="InterPro" id="IPR035965">
    <property type="entry name" value="PAS-like_dom_sf"/>
</dbReference>
<proteinExistence type="predicted"/>
<dbReference type="EC" id="2.7.13.3" evidence="2"/>
<dbReference type="InterPro" id="IPR036388">
    <property type="entry name" value="WH-like_DNA-bd_sf"/>
</dbReference>
<dbReference type="SMART" id="SM00388">
    <property type="entry name" value="HisKA"/>
    <property type="match status" value="1"/>
</dbReference>
<dbReference type="InterPro" id="IPR000700">
    <property type="entry name" value="PAS-assoc_C"/>
</dbReference>
<protein>
    <recommendedName>
        <fullName evidence="2">histidine kinase</fullName>
        <ecNumber evidence="2">2.7.13.3</ecNumber>
    </recommendedName>
</protein>
<dbReference type="InterPro" id="IPR005467">
    <property type="entry name" value="His_kinase_dom"/>
</dbReference>
<organism evidence="7">
    <name type="scientific">Cyprideis torosa</name>
    <dbReference type="NCBI Taxonomy" id="163714"/>
    <lineage>
        <taxon>Eukaryota</taxon>
        <taxon>Metazoa</taxon>
        <taxon>Ecdysozoa</taxon>
        <taxon>Arthropoda</taxon>
        <taxon>Crustacea</taxon>
        <taxon>Oligostraca</taxon>
        <taxon>Ostracoda</taxon>
        <taxon>Podocopa</taxon>
        <taxon>Podocopida</taxon>
        <taxon>Cytherocopina</taxon>
        <taxon>Cytheroidea</taxon>
        <taxon>Cytherideidae</taxon>
        <taxon>Cyprideis</taxon>
    </lineage>
</organism>
<evidence type="ECO:0000256" key="5">
    <source>
        <dbReference type="ARBA" id="ARBA00022777"/>
    </source>
</evidence>
<dbReference type="NCBIfam" id="TIGR00229">
    <property type="entry name" value="sensory_box"/>
    <property type="match status" value="1"/>
</dbReference>
<evidence type="ECO:0000256" key="6">
    <source>
        <dbReference type="ARBA" id="ARBA00023125"/>
    </source>
</evidence>
<dbReference type="GO" id="GO:0006355">
    <property type="term" value="P:regulation of DNA-templated transcription"/>
    <property type="evidence" value="ECO:0007669"/>
    <property type="project" value="InterPro"/>
</dbReference>
<evidence type="ECO:0000256" key="3">
    <source>
        <dbReference type="ARBA" id="ARBA00022553"/>
    </source>
</evidence>
<dbReference type="InterPro" id="IPR000792">
    <property type="entry name" value="Tscrpt_reg_LuxR_C"/>
</dbReference>
<dbReference type="InterPro" id="IPR011006">
    <property type="entry name" value="CheY-like_superfamily"/>
</dbReference>
<dbReference type="InterPro" id="IPR003661">
    <property type="entry name" value="HisK_dim/P_dom"/>
</dbReference>
<evidence type="ECO:0000256" key="1">
    <source>
        <dbReference type="ARBA" id="ARBA00000085"/>
    </source>
</evidence>
<dbReference type="PROSITE" id="PS50043">
    <property type="entry name" value="HTH_LUXR_2"/>
    <property type="match status" value="1"/>
</dbReference>
<dbReference type="SMART" id="SM00448">
    <property type="entry name" value="REC"/>
    <property type="match status" value="1"/>
</dbReference>
<dbReference type="Gene3D" id="2.10.70.100">
    <property type="match status" value="1"/>
</dbReference>
<dbReference type="InterPro" id="IPR052162">
    <property type="entry name" value="Sensor_kinase/Photoreceptor"/>
</dbReference>
<dbReference type="Pfam" id="PF00512">
    <property type="entry name" value="HisKA"/>
    <property type="match status" value="1"/>
</dbReference>
<dbReference type="SUPFAM" id="SSF55874">
    <property type="entry name" value="ATPase domain of HSP90 chaperone/DNA topoisomerase II/histidine kinase"/>
    <property type="match status" value="1"/>
</dbReference>
<keyword evidence="3" id="KW-0597">Phosphoprotein</keyword>
<dbReference type="InterPro" id="IPR036890">
    <property type="entry name" value="HATPase_C_sf"/>
</dbReference>
<dbReference type="SMART" id="SM00086">
    <property type="entry name" value="PAC"/>
    <property type="match status" value="1"/>
</dbReference>
<name>A0A7R8ZRK4_9CRUS</name>
<dbReference type="OrthoDB" id="8299884at2759"/>
<dbReference type="InterPro" id="IPR001789">
    <property type="entry name" value="Sig_transdc_resp-reg_receiver"/>
</dbReference>
<dbReference type="SUPFAM" id="SSF52172">
    <property type="entry name" value="CheY-like"/>
    <property type="match status" value="1"/>
</dbReference>
<dbReference type="InterPro" id="IPR016032">
    <property type="entry name" value="Sig_transdc_resp-reg_C-effctor"/>
</dbReference>
<dbReference type="GO" id="GO:0000155">
    <property type="term" value="F:phosphorelay sensor kinase activity"/>
    <property type="evidence" value="ECO:0007669"/>
    <property type="project" value="InterPro"/>
</dbReference>
<dbReference type="PRINTS" id="PR00038">
    <property type="entry name" value="HTHLUXR"/>
</dbReference>
<reference evidence="7" key="1">
    <citation type="submission" date="2020-11" db="EMBL/GenBank/DDBJ databases">
        <authorList>
            <person name="Tran Van P."/>
        </authorList>
    </citation>
    <scope>NUCLEOTIDE SEQUENCE</scope>
</reference>
<accession>A0A7R8ZRK4</accession>
<dbReference type="SUPFAM" id="SSF46894">
    <property type="entry name" value="C-terminal effector domain of the bipartite response regulators"/>
    <property type="match status" value="1"/>
</dbReference>
<dbReference type="PROSITE" id="PS50113">
    <property type="entry name" value="PAC"/>
    <property type="match status" value="1"/>
</dbReference>
<dbReference type="SMART" id="SM00421">
    <property type="entry name" value="HTH_LUXR"/>
    <property type="match status" value="1"/>
</dbReference>
<dbReference type="CDD" id="cd06170">
    <property type="entry name" value="LuxR_C_like"/>
    <property type="match status" value="1"/>
</dbReference>
<evidence type="ECO:0000256" key="4">
    <source>
        <dbReference type="ARBA" id="ARBA00022679"/>
    </source>
</evidence>
<dbReference type="AlphaFoldDB" id="A0A7R8ZRK4"/>
<dbReference type="InterPro" id="IPR000014">
    <property type="entry name" value="PAS"/>
</dbReference>
<gene>
    <name evidence="7" type="ORF">CTOB1V02_LOCUS9542</name>
</gene>
<evidence type="ECO:0000313" key="7">
    <source>
        <dbReference type="EMBL" id="CAD7231698.1"/>
    </source>
</evidence>
<comment type="catalytic activity">
    <reaction evidence="1">
        <text>ATP + protein L-histidine = ADP + protein N-phospho-L-histidine.</text>
        <dbReference type="EC" id="2.7.13.3"/>
    </reaction>
</comment>